<protein>
    <submittedName>
        <fullName evidence="1">Uncharacterized protein</fullName>
    </submittedName>
</protein>
<proteinExistence type="predicted"/>
<reference evidence="1" key="1">
    <citation type="submission" date="2018-02" db="EMBL/GenBank/DDBJ databases">
        <title>Rhizophora mucronata_Transcriptome.</title>
        <authorList>
            <person name="Meera S.P."/>
            <person name="Sreeshan A."/>
            <person name="Augustine A."/>
        </authorList>
    </citation>
    <scope>NUCLEOTIDE SEQUENCE</scope>
    <source>
        <tissue evidence="1">Leaf</tissue>
    </source>
</reference>
<dbReference type="AlphaFoldDB" id="A0A2P2QRI6"/>
<accession>A0A2P2QRI6</accession>
<evidence type="ECO:0000313" key="1">
    <source>
        <dbReference type="EMBL" id="MBX69494.1"/>
    </source>
</evidence>
<organism evidence="1">
    <name type="scientific">Rhizophora mucronata</name>
    <name type="common">Asiatic mangrove</name>
    <dbReference type="NCBI Taxonomy" id="61149"/>
    <lineage>
        <taxon>Eukaryota</taxon>
        <taxon>Viridiplantae</taxon>
        <taxon>Streptophyta</taxon>
        <taxon>Embryophyta</taxon>
        <taxon>Tracheophyta</taxon>
        <taxon>Spermatophyta</taxon>
        <taxon>Magnoliopsida</taxon>
        <taxon>eudicotyledons</taxon>
        <taxon>Gunneridae</taxon>
        <taxon>Pentapetalae</taxon>
        <taxon>rosids</taxon>
        <taxon>fabids</taxon>
        <taxon>Malpighiales</taxon>
        <taxon>Rhizophoraceae</taxon>
        <taxon>Rhizophora</taxon>
    </lineage>
</organism>
<name>A0A2P2QRI6_RHIMU</name>
<dbReference type="EMBL" id="GGEC01089010">
    <property type="protein sequence ID" value="MBX69494.1"/>
    <property type="molecule type" value="Transcribed_RNA"/>
</dbReference>
<sequence length="30" mass="3118">MVAVVMSADLIMEELHPGYTDLISAAAPAT</sequence>